<reference evidence="2" key="2">
    <citation type="submission" date="2020-09" db="EMBL/GenBank/DDBJ databases">
        <authorList>
            <person name="Sun Q."/>
            <person name="Zhou Y."/>
        </authorList>
    </citation>
    <scope>NUCLEOTIDE SEQUENCE</scope>
    <source>
        <strain evidence="2">CGMCC 1.16134</strain>
    </source>
</reference>
<dbReference type="PANTHER" id="PTHR35007:SF2">
    <property type="entry name" value="PILUS ASSEMBLE PROTEIN"/>
    <property type="match status" value="1"/>
</dbReference>
<comment type="caution">
    <text evidence="2">The sequence shown here is derived from an EMBL/GenBank/DDBJ whole genome shotgun (WGS) entry which is preliminary data.</text>
</comment>
<feature type="transmembrane region" description="Helical" evidence="1">
    <location>
        <begin position="6"/>
        <end position="25"/>
    </location>
</feature>
<keyword evidence="1" id="KW-0812">Transmembrane</keyword>
<evidence type="ECO:0000313" key="3">
    <source>
        <dbReference type="Proteomes" id="UP000637643"/>
    </source>
</evidence>
<dbReference type="RefSeq" id="WP_189031139.1">
    <property type="nucleotide sequence ID" value="NZ_BMKR01000040.1"/>
</dbReference>
<proteinExistence type="predicted"/>
<feature type="transmembrane region" description="Helical" evidence="1">
    <location>
        <begin position="255"/>
        <end position="278"/>
    </location>
</feature>
<accession>A0A917FVC4</accession>
<keyword evidence="1" id="KW-0472">Membrane</keyword>
<organism evidence="2 3">
    <name type="scientific">Paenibacillus albidus</name>
    <dbReference type="NCBI Taxonomy" id="2041023"/>
    <lineage>
        <taxon>Bacteria</taxon>
        <taxon>Bacillati</taxon>
        <taxon>Bacillota</taxon>
        <taxon>Bacilli</taxon>
        <taxon>Bacillales</taxon>
        <taxon>Paenibacillaceae</taxon>
        <taxon>Paenibacillus</taxon>
    </lineage>
</organism>
<evidence type="ECO:0000313" key="2">
    <source>
        <dbReference type="EMBL" id="GGG06245.1"/>
    </source>
</evidence>
<dbReference type="Proteomes" id="UP000637643">
    <property type="component" value="Unassembled WGS sequence"/>
</dbReference>
<feature type="transmembrane region" description="Helical" evidence="1">
    <location>
        <begin position="79"/>
        <end position="98"/>
    </location>
</feature>
<gene>
    <name evidence="2" type="ORF">GCM10010912_58570</name>
</gene>
<protein>
    <recommendedName>
        <fullName evidence="4">Type II secretion system protein GspF domain-containing protein</fullName>
    </recommendedName>
</protein>
<feature type="transmembrane region" description="Helical" evidence="1">
    <location>
        <begin position="227"/>
        <end position="243"/>
    </location>
</feature>
<dbReference type="AlphaFoldDB" id="A0A917FVC4"/>
<dbReference type="PANTHER" id="PTHR35007">
    <property type="entry name" value="INTEGRAL MEMBRANE PROTEIN-RELATED"/>
    <property type="match status" value="1"/>
</dbReference>
<evidence type="ECO:0000256" key="1">
    <source>
        <dbReference type="SAM" id="Phobius"/>
    </source>
</evidence>
<dbReference type="EMBL" id="BMKR01000040">
    <property type="protein sequence ID" value="GGG06245.1"/>
    <property type="molecule type" value="Genomic_DNA"/>
</dbReference>
<evidence type="ECO:0008006" key="4">
    <source>
        <dbReference type="Google" id="ProtNLM"/>
    </source>
</evidence>
<name>A0A917FVC4_9BACL</name>
<keyword evidence="1" id="KW-1133">Transmembrane helix</keyword>
<feature type="transmembrane region" description="Helical" evidence="1">
    <location>
        <begin position="55"/>
        <end position="73"/>
    </location>
</feature>
<reference evidence="2" key="1">
    <citation type="journal article" date="2014" name="Int. J. Syst. Evol. Microbiol.">
        <title>Complete genome sequence of Corynebacterium casei LMG S-19264T (=DSM 44701T), isolated from a smear-ripened cheese.</title>
        <authorList>
            <consortium name="US DOE Joint Genome Institute (JGI-PGF)"/>
            <person name="Walter F."/>
            <person name="Albersmeier A."/>
            <person name="Kalinowski J."/>
            <person name="Ruckert C."/>
        </authorList>
    </citation>
    <scope>NUCLEOTIDE SEQUENCE</scope>
    <source>
        <strain evidence="2">CGMCC 1.16134</strain>
    </source>
</reference>
<sequence length="291" mass="32611">MMLGYWLVAGLLISFGLFSLAPISVSRSKRMRIAFGFEQTEAEAKAAGIRLSGKNMIQILLAALLIGVAIAYFTRNIWFVGVGGAMGIIVPKMVISAVKFKRRMEVLMNLPGNLRLLSSKFRDCKSLQKSLEMSLSMMSGVTVPLFEQLYASLRIGLDVPTALQNMKRSVRFKKFDDFCEKVIAGNKDGFHLRSVEGIRESIADIASDMNLLQEIDIENEKKRIEPFVVFGFSLVFPFLFGYLESQMVEEFRLATTLQTGFGKLLLASMIVSVLVGLWKKDKLLRLNLDDL</sequence>
<keyword evidence="3" id="KW-1185">Reference proteome</keyword>